<evidence type="ECO:0000313" key="3">
    <source>
        <dbReference type="EMBL" id="CZR56348.1"/>
    </source>
</evidence>
<dbReference type="AlphaFoldDB" id="A0A1L7WUB5"/>
<feature type="compositionally biased region" description="Basic and acidic residues" evidence="1">
    <location>
        <begin position="265"/>
        <end position="277"/>
    </location>
</feature>
<evidence type="ECO:0000313" key="4">
    <source>
        <dbReference type="Proteomes" id="UP000184330"/>
    </source>
</evidence>
<dbReference type="EMBL" id="FJOG01000008">
    <property type="protein sequence ID" value="CZR56348.1"/>
    <property type="molecule type" value="Genomic_DNA"/>
</dbReference>
<organism evidence="3 4">
    <name type="scientific">Phialocephala subalpina</name>
    <dbReference type="NCBI Taxonomy" id="576137"/>
    <lineage>
        <taxon>Eukaryota</taxon>
        <taxon>Fungi</taxon>
        <taxon>Dikarya</taxon>
        <taxon>Ascomycota</taxon>
        <taxon>Pezizomycotina</taxon>
        <taxon>Leotiomycetes</taxon>
        <taxon>Helotiales</taxon>
        <taxon>Mollisiaceae</taxon>
        <taxon>Phialocephala</taxon>
        <taxon>Phialocephala fortinii species complex</taxon>
    </lineage>
</organism>
<dbReference type="OrthoDB" id="6359816at2759"/>
<keyword evidence="4" id="KW-1185">Reference proteome</keyword>
<dbReference type="SUPFAM" id="SSF54695">
    <property type="entry name" value="POZ domain"/>
    <property type="match status" value="1"/>
</dbReference>
<gene>
    <name evidence="3" type="ORF">PAC_06236</name>
</gene>
<dbReference type="InterPro" id="IPR000210">
    <property type="entry name" value="BTB/POZ_dom"/>
</dbReference>
<dbReference type="Gene3D" id="3.30.710.10">
    <property type="entry name" value="Potassium Channel Kv1.1, Chain A"/>
    <property type="match status" value="1"/>
</dbReference>
<accession>A0A1L7WUB5</accession>
<dbReference type="Proteomes" id="UP000184330">
    <property type="component" value="Unassembled WGS sequence"/>
</dbReference>
<proteinExistence type="predicted"/>
<sequence>MADLLSSIKGLLESERYADLILRCNGETFRVHCAVVCTRSPFLTRAAELQQFKEASLREIDLSADELPTIRAMIRYLYTDDYPDDAGKQDDCASLASICTPEDEDEDVATPLPIVADPAFPLLFNVKMYIAGNKFSIPGLKTLATNKYRACVTEHWDSPIFSEAATHLWTKTNYPLAADRQLRDVVVEAAFKHLTHFLKRDEFVDLMKSHGDFGLDIVKLIDRHLFIASSHPPATLLEDEMTDEPAPSQDVSSPVRELSPAPVVEKVKGASKKEKMREKKKKPKAARELIAASEESPEVMRDNLTLNPLQIYA</sequence>
<dbReference type="STRING" id="576137.A0A1L7WUB5"/>
<dbReference type="Pfam" id="PF00651">
    <property type="entry name" value="BTB"/>
    <property type="match status" value="1"/>
</dbReference>
<dbReference type="PROSITE" id="PS50097">
    <property type="entry name" value="BTB"/>
    <property type="match status" value="1"/>
</dbReference>
<evidence type="ECO:0000259" key="2">
    <source>
        <dbReference type="PROSITE" id="PS50097"/>
    </source>
</evidence>
<feature type="domain" description="BTB" evidence="2">
    <location>
        <begin position="18"/>
        <end position="86"/>
    </location>
</feature>
<dbReference type="CDD" id="cd18186">
    <property type="entry name" value="BTB_POZ_ZBTB_KLHL-like"/>
    <property type="match status" value="1"/>
</dbReference>
<dbReference type="InterPro" id="IPR011333">
    <property type="entry name" value="SKP1/BTB/POZ_sf"/>
</dbReference>
<evidence type="ECO:0000256" key="1">
    <source>
        <dbReference type="SAM" id="MobiDB-lite"/>
    </source>
</evidence>
<name>A0A1L7WUB5_9HELO</name>
<dbReference type="PANTHER" id="PTHR47843:SF5">
    <property type="entry name" value="BTB_POZ DOMAIN PROTEIN"/>
    <property type="match status" value="1"/>
</dbReference>
<feature type="region of interest" description="Disordered" evidence="1">
    <location>
        <begin position="238"/>
        <end position="297"/>
    </location>
</feature>
<dbReference type="PANTHER" id="PTHR47843">
    <property type="entry name" value="BTB DOMAIN-CONTAINING PROTEIN-RELATED"/>
    <property type="match status" value="1"/>
</dbReference>
<protein>
    <recommendedName>
        <fullName evidence="2">BTB domain-containing protein</fullName>
    </recommendedName>
</protein>
<reference evidence="3 4" key="1">
    <citation type="submission" date="2016-03" db="EMBL/GenBank/DDBJ databases">
        <authorList>
            <person name="Ploux O."/>
        </authorList>
    </citation>
    <scope>NUCLEOTIDE SEQUENCE [LARGE SCALE GENOMIC DNA]</scope>
    <source>
        <strain evidence="3 4">UAMH 11012</strain>
    </source>
</reference>